<gene>
    <name evidence="1" type="ORF">METZ01_LOCUS94404</name>
</gene>
<evidence type="ECO:0000313" key="1">
    <source>
        <dbReference type="EMBL" id="SVA41550.1"/>
    </source>
</evidence>
<name>A0A381VML8_9ZZZZ</name>
<dbReference type="SUPFAM" id="SSF55729">
    <property type="entry name" value="Acyl-CoA N-acyltransferases (Nat)"/>
    <property type="match status" value="1"/>
</dbReference>
<sequence>MVVRPHEEGIKDAVRLSDTEWAHAIGKEAIEAYTGYLDGKAFAIGGLNILWQGVGEVWVIGTPQIPSQRFSYIKIVKFYLKYFREKYKLKRVQAQVIKDYDMLHRFVKRMGFTYEGTLHNYCGGSLDNCMYAIWEE</sequence>
<evidence type="ECO:0008006" key="2">
    <source>
        <dbReference type="Google" id="ProtNLM"/>
    </source>
</evidence>
<protein>
    <recommendedName>
        <fullName evidence="2">N-acetyltransferase domain-containing protein</fullName>
    </recommendedName>
</protein>
<accession>A0A381VML8</accession>
<dbReference type="AlphaFoldDB" id="A0A381VML8"/>
<proteinExistence type="predicted"/>
<reference evidence="1" key="1">
    <citation type="submission" date="2018-05" db="EMBL/GenBank/DDBJ databases">
        <authorList>
            <person name="Lanie J.A."/>
            <person name="Ng W.-L."/>
            <person name="Kazmierczak K.M."/>
            <person name="Andrzejewski T.M."/>
            <person name="Davidsen T.M."/>
            <person name="Wayne K.J."/>
            <person name="Tettelin H."/>
            <person name="Glass J.I."/>
            <person name="Rusch D."/>
            <person name="Podicherti R."/>
            <person name="Tsui H.-C.T."/>
            <person name="Winkler M.E."/>
        </authorList>
    </citation>
    <scope>NUCLEOTIDE SEQUENCE</scope>
</reference>
<organism evidence="1">
    <name type="scientific">marine metagenome</name>
    <dbReference type="NCBI Taxonomy" id="408172"/>
    <lineage>
        <taxon>unclassified sequences</taxon>
        <taxon>metagenomes</taxon>
        <taxon>ecological metagenomes</taxon>
    </lineage>
</organism>
<dbReference type="InterPro" id="IPR016181">
    <property type="entry name" value="Acyl_CoA_acyltransferase"/>
</dbReference>
<dbReference type="EMBL" id="UINC01009258">
    <property type="protein sequence ID" value="SVA41550.1"/>
    <property type="molecule type" value="Genomic_DNA"/>
</dbReference>
<dbReference type="Gene3D" id="3.40.630.30">
    <property type="match status" value="1"/>
</dbReference>